<feature type="compositionally biased region" description="Polar residues" evidence="1">
    <location>
        <begin position="213"/>
        <end position="238"/>
    </location>
</feature>
<evidence type="ECO:0000259" key="2">
    <source>
        <dbReference type="PROSITE" id="PS50820"/>
    </source>
</evidence>
<dbReference type="Proteomes" id="UP001469553">
    <property type="component" value="Unassembled WGS sequence"/>
</dbReference>
<sequence>DVTFRPTLIFVYFYRPLSTVVPDIECDVRAGKINLPEFIARCPAHCKETKQQVYGTNIFASISSICNAAIHSGVITNAGGKVIVRKMAGQNVYKGSNSNGVRSLSLPKWRESFVVSVGKPKKGVIYPSTLDYVPSRPTYVKTGQKESKSPVLTTLPPTTTAPEVTTTTPEPTTTTTAPTTSVPPPPPTTTKARAAAHKVRDAGSSHPYLAHVSATSSRQSQGAQGKSPSQVFRGSSYPNRYPQRASAGLRRPEAGSAIRRQPSSPVGP</sequence>
<name>A0ABV1A274_9TELE</name>
<evidence type="ECO:0000256" key="1">
    <source>
        <dbReference type="SAM" id="MobiDB-lite"/>
    </source>
</evidence>
<dbReference type="InterPro" id="IPR036609">
    <property type="entry name" value="LCCL_sf"/>
</dbReference>
<keyword evidence="4" id="KW-1185">Reference proteome</keyword>
<dbReference type="Gene3D" id="2.170.130.20">
    <property type="entry name" value="LCCL-like domain"/>
    <property type="match status" value="1"/>
</dbReference>
<dbReference type="Pfam" id="PF03815">
    <property type="entry name" value="LCCL"/>
    <property type="match status" value="1"/>
</dbReference>
<evidence type="ECO:0000313" key="3">
    <source>
        <dbReference type="EMBL" id="MEQ2312259.1"/>
    </source>
</evidence>
<reference evidence="3 4" key="1">
    <citation type="submission" date="2021-06" db="EMBL/GenBank/DDBJ databases">
        <authorList>
            <person name="Palmer J.M."/>
        </authorList>
    </citation>
    <scope>NUCLEOTIDE SEQUENCE [LARGE SCALE GENOMIC DNA]</scope>
    <source>
        <strain evidence="3 4">AS_MEX2019</strain>
        <tissue evidence="3">Muscle</tissue>
    </source>
</reference>
<comment type="caution">
    <text evidence="3">The sequence shown here is derived from an EMBL/GenBank/DDBJ whole genome shotgun (WGS) entry which is preliminary data.</text>
</comment>
<gene>
    <name evidence="3" type="ORF">AMECASPLE_029063</name>
</gene>
<dbReference type="EMBL" id="JAHRIP010078513">
    <property type="protein sequence ID" value="MEQ2312259.1"/>
    <property type="molecule type" value="Genomic_DNA"/>
</dbReference>
<proteinExistence type="predicted"/>
<organism evidence="3 4">
    <name type="scientific">Ameca splendens</name>
    <dbReference type="NCBI Taxonomy" id="208324"/>
    <lineage>
        <taxon>Eukaryota</taxon>
        <taxon>Metazoa</taxon>
        <taxon>Chordata</taxon>
        <taxon>Craniata</taxon>
        <taxon>Vertebrata</taxon>
        <taxon>Euteleostomi</taxon>
        <taxon>Actinopterygii</taxon>
        <taxon>Neopterygii</taxon>
        <taxon>Teleostei</taxon>
        <taxon>Neoteleostei</taxon>
        <taxon>Acanthomorphata</taxon>
        <taxon>Ovalentaria</taxon>
        <taxon>Atherinomorphae</taxon>
        <taxon>Cyprinodontiformes</taxon>
        <taxon>Goodeidae</taxon>
        <taxon>Ameca</taxon>
    </lineage>
</organism>
<dbReference type="SMART" id="SM00603">
    <property type="entry name" value="LCCL"/>
    <property type="match status" value="1"/>
</dbReference>
<feature type="region of interest" description="Disordered" evidence="1">
    <location>
        <begin position="139"/>
        <end position="268"/>
    </location>
</feature>
<dbReference type="InterPro" id="IPR004043">
    <property type="entry name" value="LCCL"/>
</dbReference>
<dbReference type="PANTHER" id="PTHR31331">
    <property type="entry name" value="LCCL DOMAIN PROTEIN (AFU_ORTHOLOGUE AFUA_5G08630)"/>
    <property type="match status" value="1"/>
</dbReference>
<feature type="compositionally biased region" description="Low complexity" evidence="1">
    <location>
        <begin position="149"/>
        <end position="180"/>
    </location>
</feature>
<feature type="domain" description="LCCL" evidence="2">
    <location>
        <begin position="20"/>
        <end position="113"/>
    </location>
</feature>
<dbReference type="SUPFAM" id="SSF69848">
    <property type="entry name" value="LCCL domain"/>
    <property type="match status" value="1"/>
</dbReference>
<dbReference type="PANTHER" id="PTHR31331:SF1">
    <property type="entry name" value="CYSTEINE RICH SECRETORY PROTEIN LCCL DOMAIN CONTAINING 2"/>
    <property type="match status" value="1"/>
</dbReference>
<protein>
    <recommendedName>
        <fullName evidence="2">LCCL domain-containing protein</fullName>
    </recommendedName>
</protein>
<evidence type="ECO:0000313" key="4">
    <source>
        <dbReference type="Proteomes" id="UP001469553"/>
    </source>
</evidence>
<dbReference type="PROSITE" id="PS50820">
    <property type="entry name" value="LCCL"/>
    <property type="match status" value="1"/>
</dbReference>
<accession>A0ABV1A274</accession>
<dbReference type="InterPro" id="IPR051957">
    <property type="entry name" value="CRISP-LCCL_domain"/>
</dbReference>
<feature type="non-terminal residue" evidence="3">
    <location>
        <position position="268"/>
    </location>
</feature>
<feature type="non-terminal residue" evidence="3">
    <location>
        <position position="1"/>
    </location>
</feature>